<evidence type="ECO:0008006" key="2">
    <source>
        <dbReference type="Google" id="ProtNLM"/>
    </source>
</evidence>
<dbReference type="SUPFAM" id="SSF69349">
    <property type="entry name" value="Phage fibre proteins"/>
    <property type="match status" value="1"/>
</dbReference>
<proteinExistence type="predicted"/>
<gene>
    <name evidence="1" type="ORF">MNBD_GAMMA12-3918</name>
</gene>
<name>A0A3B0YNB8_9ZZZZ</name>
<reference evidence="1" key="1">
    <citation type="submission" date="2018-06" db="EMBL/GenBank/DDBJ databases">
        <authorList>
            <person name="Zhirakovskaya E."/>
        </authorList>
    </citation>
    <scope>NUCLEOTIDE SEQUENCE</scope>
</reference>
<dbReference type="Gene3D" id="2.40.50.230">
    <property type="entry name" value="Gp5 N-terminal domain"/>
    <property type="match status" value="1"/>
</dbReference>
<protein>
    <recommendedName>
        <fullName evidence="2">VgrG protein</fullName>
    </recommendedName>
</protein>
<sequence>MHFPLQEGDEVLLSCLNGDPDRPMIVGSHYDAAHHSPVTNVNPSENRLRTKADNELIMDDKVDHEIIKLRTYEGYNILQFDAKKAEHMLRLASEQGAMHRYAKQTHHHKSGDTHEERVGNDRIQVVENKSVTQTKNKDIHHQTPTDLLQNAGTTIKHTAQDNIEITANENQIIVVEDENMEITVEGPGGFRIHIKNDALHIQSAKETRIEGNGGGDITLHQSGGGVCVTAGGNIKLFGNDIQIEGDNGVSLNGTVRYTIGSGGVPAPPIDPALMAQSFALIKAAIMGKPFVKICEKMSQAITIYDLNWSQPRVPVREPVKAMFQAKNVNGGEQAEINVYEWDPDGSKELIKTLSLELEPDIQEYSIEFTREEDDTDSDLKKDRAANDHSPLSYRFEVVVDGQRSKVLSGILNLTSDMTFDLVDKHDRKLEGLFSVEVIQADGESLVGETSTSSITFLEVLLGPIELHTKPVTKDKKQ</sequence>
<dbReference type="InterPro" id="IPR037026">
    <property type="entry name" value="Vgr_OB-fold_dom_sf"/>
</dbReference>
<dbReference type="SUPFAM" id="SSF69255">
    <property type="entry name" value="gp5 N-terminal domain-like"/>
    <property type="match status" value="1"/>
</dbReference>
<organism evidence="1">
    <name type="scientific">hydrothermal vent metagenome</name>
    <dbReference type="NCBI Taxonomy" id="652676"/>
    <lineage>
        <taxon>unclassified sequences</taxon>
        <taxon>metagenomes</taxon>
        <taxon>ecological metagenomes</taxon>
    </lineage>
</organism>
<dbReference type="EMBL" id="UOFL01000144">
    <property type="protein sequence ID" value="VAW78160.1"/>
    <property type="molecule type" value="Genomic_DNA"/>
</dbReference>
<evidence type="ECO:0000313" key="1">
    <source>
        <dbReference type="EMBL" id="VAW78160.1"/>
    </source>
</evidence>
<dbReference type="AlphaFoldDB" id="A0A3B0YNB8"/>
<accession>A0A3B0YNB8</accession>